<keyword evidence="4" id="KW-0808">Transferase</keyword>
<evidence type="ECO:0000256" key="1">
    <source>
        <dbReference type="ARBA" id="ARBA00009741"/>
    </source>
</evidence>
<comment type="similarity">
    <text evidence="1">Belongs to the methyltransferase superfamily. PrmA family.</text>
</comment>
<dbReference type="CDD" id="cd02440">
    <property type="entry name" value="AdoMet_MTases"/>
    <property type="match status" value="1"/>
</dbReference>
<dbReference type="PROSITE" id="PS00092">
    <property type="entry name" value="N6_MTASE"/>
    <property type="match status" value="1"/>
</dbReference>
<evidence type="ECO:0000256" key="2">
    <source>
        <dbReference type="ARBA" id="ARBA00041374"/>
    </source>
</evidence>
<dbReference type="Pfam" id="PF05175">
    <property type="entry name" value="MTS"/>
    <property type="match status" value="1"/>
</dbReference>
<name>A0A2J7PVU5_9NEOP</name>
<dbReference type="PANTHER" id="PTHR23290:SF0">
    <property type="entry name" value="RRNA N6-ADENOSINE-METHYLTRANSFERASE METTL5"/>
    <property type="match status" value="1"/>
</dbReference>
<reference evidence="4 5" key="1">
    <citation type="submission" date="2017-12" db="EMBL/GenBank/DDBJ databases">
        <title>Hemimetabolous genomes reveal molecular basis of termite eusociality.</title>
        <authorList>
            <person name="Harrison M.C."/>
            <person name="Jongepier E."/>
            <person name="Robertson H.M."/>
            <person name="Arning N."/>
            <person name="Bitard-Feildel T."/>
            <person name="Chao H."/>
            <person name="Childers C.P."/>
            <person name="Dinh H."/>
            <person name="Doddapaneni H."/>
            <person name="Dugan S."/>
            <person name="Gowin J."/>
            <person name="Greiner C."/>
            <person name="Han Y."/>
            <person name="Hu H."/>
            <person name="Hughes D.S.T."/>
            <person name="Huylmans A.-K."/>
            <person name="Kemena C."/>
            <person name="Kremer L.P.M."/>
            <person name="Lee S.L."/>
            <person name="Lopez-Ezquerra A."/>
            <person name="Mallet L."/>
            <person name="Monroy-Kuhn J.M."/>
            <person name="Moser A."/>
            <person name="Murali S.C."/>
            <person name="Muzny D.M."/>
            <person name="Otani S."/>
            <person name="Piulachs M.-D."/>
            <person name="Poelchau M."/>
            <person name="Qu J."/>
            <person name="Schaub F."/>
            <person name="Wada-Katsumata A."/>
            <person name="Worley K.C."/>
            <person name="Xie Q."/>
            <person name="Ylla G."/>
            <person name="Poulsen M."/>
            <person name="Gibbs R.A."/>
            <person name="Schal C."/>
            <person name="Richards S."/>
            <person name="Belles X."/>
            <person name="Korb J."/>
            <person name="Bornberg-Bauer E."/>
        </authorList>
    </citation>
    <scope>NUCLEOTIDE SEQUENCE [LARGE SCALE GENOMIC DNA]</scope>
    <source>
        <tissue evidence="4">Whole body</tissue>
    </source>
</reference>
<dbReference type="InterPro" id="IPR051720">
    <property type="entry name" value="rRNA_MeTrfase/Polyamine_Synth"/>
</dbReference>
<evidence type="ECO:0000259" key="3">
    <source>
        <dbReference type="Pfam" id="PF05175"/>
    </source>
</evidence>
<dbReference type="Proteomes" id="UP000235965">
    <property type="component" value="Unassembled WGS sequence"/>
</dbReference>
<dbReference type="InterPro" id="IPR002052">
    <property type="entry name" value="DNA_methylase_N6_adenine_CS"/>
</dbReference>
<dbReference type="PANTHER" id="PTHR23290">
    <property type="entry name" value="RRNA N6-ADENOSINE-METHYLTRANSFERASE METTL5"/>
    <property type="match status" value="1"/>
</dbReference>
<keyword evidence="5" id="KW-1185">Reference proteome</keyword>
<dbReference type="STRING" id="105785.A0A2J7PVU5"/>
<proteinExistence type="inferred from homology"/>
<dbReference type="EMBL" id="NEVH01020943">
    <property type="protein sequence ID" value="PNF20453.1"/>
    <property type="molecule type" value="Genomic_DNA"/>
</dbReference>
<comment type="caution">
    <text evidence="4">The sequence shown here is derived from an EMBL/GenBank/DDBJ whole genome shotgun (WGS) entry which is preliminary data.</text>
</comment>
<feature type="domain" description="Methyltransferase small" evidence="3">
    <location>
        <begin position="46"/>
        <end position="135"/>
    </location>
</feature>
<dbReference type="GO" id="GO:0003676">
    <property type="term" value="F:nucleic acid binding"/>
    <property type="evidence" value="ECO:0007669"/>
    <property type="project" value="InterPro"/>
</dbReference>
<dbReference type="FunCoup" id="A0A2J7PVU5">
    <property type="interactions" value="1096"/>
</dbReference>
<dbReference type="InterPro" id="IPR029063">
    <property type="entry name" value="SAM-dependent_MTases_sf"/>
</dbReference>
<dbReference type="GO" id="GO:0008988">
    <property type="term" value="F:rRNA (adenine-N6-)-methyltransferase activity"/>
    <property type="evidence" value="ECO:0007669"/>
    <property type="project" value="TreeGrafter"/>
</dbReference>
<dbReference type="AlphaFoldDB" id="A0A2J7PVU5"/>
<sequence length="221" mass="25006">MASIKLKVLEEYLQEVDIFENPKVHLEQYATMPHIGARMLHTIQSSFHDIEGKLIADLGCGCGTLSVGAAMLGAGFCIGFDIDIDALSVFRSNVSEFELSNVDAVQCDIAKCLPICWKKQFDTVIMNPPFGTKHNRGMDMKFLRASLDLATTSVYSLHKTSTREHIFLKAADWGVRAQVLAELRFDLPASYKFHKKQSVDIKVDFVRFWFQPSVKERKNDR</sequence>
<dbReference type="OrthoDB" id="419617at2759"/>
<dbReference type="SUPFAM" id="SSF53335">
    <property type="entry name" value="S-adenosyl-L-methionine-dependent methyltransferases"/>
    <property type="match status" value="1"/>
</dbReference>
<dbReference type="EMBL" id="NEVH01020943">
    <property type="protein sequence ID" value="PNF20452.1"/>
    <property type="molecule type" value="Genomic_DNA"/>
</dbReference>
<evidence type="ECO:0000313" key="4">
    <source>
        <dbReference type="EMBL" id="PNF20453.1"/>
    </source>
</evidence>
<accession>A0A2J7PVU5</accession>
<keyword evidence="4" id="KW-0489">Methyltransferase</keyword>
<dbReference type="Gene3D" id="3.40.50.150">
    <property type="entry name" value="Vaccinia Virus protein VP39"/>
    <property type="match status" value="1"/>
</dbReference>
<protein>
    <recommendedName>
        <fullName evidence="2">Methyltransferase-like protein 5</fullName>
    </recommendedName>
</protein>
<evidence type="ECO:0000313" key="5">
    <source>
        <dbReference type="Proteomes" id="UP000235965"/>
    </source>
</evidence>
<dbReference type="InParanoid" id="A0A2J7PVU5"/>
<dbReference type="InterPro" id="IPR007848">
    <property type="entry name" value="Small_mtfrase_dom"/>
</dbReference>
<gene>
    <name evidence="4" type="primary">Mettl5_1</name>
    <name evidence="4" type="ORF">B7P43_G08128</name>
</gene>
<organism evidence="4 5">
    <name type="scientific">Cryptotermes secundus</name>
    <dbReference type="NCBI Taxonomy" id="105785"/>
    <lineage>
        <taxon>Eukaryota</taxon>
        <taxon>Metazoa</taxon>
        <taxon>Ecdysozoa</taxon>
        <taxon>Arthropoda</taxon>
        <taxon>Hexapoda</taxon>
        <taxon>Insecta</taxon>
        <taxon>Pterygota</taxon>
        <taxon>Neoptera</taxon>
        <taxon>Polyneoptera</taxon>
        <taxon>Dictyoptera</taxon>
        <taxon>Blattodea</taxon>
        <taxon>Blattoidea</taxon>
        <taxon>Termitoidae</taxon>
        <taxon>Kalotermitidae</taxon>
        <taxon>Cryptotermitinae</taxon>
        <taxon>Cryptotermes</taxon>
    </lineage>
</organism>